<dbReference type="CDD" id="cd01562">
    <property type="entry name" value="Thr-dehyd"/>
    <property type="match status" value="1"/>
</dbReference>
<keyword evidence="3" id="KW-0456">Lyase</keyword>
<keyword evidence="2" id="KW-0663">Pyridoxal phosphate</keyword>
<dbReference type="EMBL" id="JBHPKH010000006">
    <property type="protein sequence ID" value="MFC1572185.1"/>
    <property type="molecule type" value="Genomic_DNA"/>
</dbReference>
<evidence type="ECO:0000313" key="6">
    <source>
        <dbReference type="Proteomes" id="UP001593833"/>
    </source>
</evidence>
<accession>A0ABV6YIL7</accession>
<dbReference type="PANTHER" id="PTHR48078:SF6">
    <property type="entry name" value="L-THREONINE DEHYDRATASE CATABOLIC TDCB"/>
    <property type="match status" value="1"/>
</dbReference>
<dbReference type="InterPro" id="IPR050147">
    <property type="entry name" value="Ser/Thr_Dehydratase"/>
</dbReference>
<dbReference type="Gene3D" id="3.40.50.1100">
    <property type="match status" value="2"/>
</dbReference>
<protein>
    <submittedName>
        <fullName evidence="5">Threonine/serine dehydratase</fullName>
    </submittedName>
</protein>
<dbReference type="Proteomes" id="UP001593833">
    <property type="component" value="Unassembled WGS sequence"/>
</dbReference>
<comment type="cofactor">
    <cofactor evidence="1">
        <name>pyridoxal 5'-phosphate</name>
        <dbReference type="ChEBI" id="CHEBI:597326"/>
    </cofactor>
</comment>
<organism evidence="5 6">
    <name type="scientific">Eiseniibacteriota bacterium</name>
    <dbReference type="NCBI Taxonomy" id="2212470"/>
    <lineage>
        <taxon>Bacteria</taxon>
        <taxon>Candidatus Eiseniibacteriota</taxon>
    </lineage>
</organism>
<dbReference type="PANTHER" id="PTHR48078">
    <property type="entry name" value="THREONINE DEHYDRATASE, MITOCHONDRIAL-RELATED"/>
    <property type="match status" value="1"/>
</dbReference>
<proteinExistence type="predicted"/>
<feature type="domain" description="Tryptophan synthase beta chain-like PALP" evidence="4">
    <location>
        <begin position="15"/>
        <end position="305"/>
    </location>
</feature>
<dbReference type="SUPFAM" id="SSF53686">
    <property type="entry name" value="Tryptophan synthase beta subunit-like PLP-dependent enzymes"/>
    <property type="match status" value="1"/>
</dbReference>
<dbReference type="PROSITE" id="PS00165">
    <property type="entry name" value="DEHYDRATASE_SER_THR"/>
    <property type="match status" value="1"/>
</dbReference>
<sequence>MQDVAARVREAESRIRPYIRETILAKSVPLSRAGNAEVYCKYENLQHTGSFKARGAMNRLLVLTPEERARGVVAASTGNHGAAVARSACELGAPCIVFVTENASSAKLQTIEQYQAEIRPFGTDCAQTEARAREYSARKQMTYISPYNDLDVISGQGTVGVEIVRQLDHKADAVLVSLGGGLISGVAAHLKSVWPSVRVIGCSPENSQVMIQSVKAGKVLDIPSLPTLSDGTAGGVEQGAITFKLCQSLVDEYVTVTEGEIRESLRTFIETHSMLIEGAAAVAVAAYRKLSAELTGKTTVILICGGNISLDTLRSAL</sequence>
<evidence type="ECO:0000256" key="2">
    <source>
        <dbReference type="ARBA" id="ARBA00022898"/>
    </source>
</evidence>
<evidence type="ECO:0000256" key="3">
    <source>
        <dbReference type="ARBA" id="ARBA00023239"/>
    </source>
</evidence>
<gene>
    <name evidence="5" type="ORF">ACFL6M_01175</name>
</gene>
<reference evidence="5 6" key="1">
    <citation type="submission" date="2024-09" db="EMBL/GenBank/DDBJ databases">
        <authorList>
            <person name="D'Angelo T."/>
        </authorList>
    </citation>
    <scope>NUCLEOTIDE SEQUENCE [LARGE SCALE GENOMIC DNA]</scope>
    <source>
        <strain evidence="5">SAG AM-320-E07</strain>
    </source>
</reference>
<comment type="caution">
    <text evidence="5">The sequence shown here is derived from an EMBL/GenBank/DDBJ whole genome shotgun (WGS) entry which is preliminary data.</text>
</comment>
<dbReference type="Pfam" id="PF00291">
    <property type="entry name" value="PALP"/>
    <property type="match status" value="1"/>
</dbReference>
<name>A0ABV6YIL7_UNCEI</name>
<dbReference type="InterPro" id="IPR036052">
    <property type="entry name" value="TrpB-like_PALP_sf"/>
</dbReference>
<evidence type="ECO:0000256" key="1">
    <source>
        <dbReference type="ARBA" id="ARBA00001933"/>
    </source>
</evidence>
<dbReference type="InterPro" id="IPR000634">
    <property type="entry name" value="Ser/Thr_deHydtase_PyrdxlP-BS"/>
</dbReference>
<evidence type="ECO:0000259" key="4">
    <source>
        <dbReference type="Pfam" id="PF00291"/>
    </source>
</evidence>
<dbReference type="InterPro" id="IPR001926">
    <property type="entry name" value="TrpB-like_PALP"/>
</dbReference>
<evidence type="ECO:0000313" key="5">
    <source>
        <dbReference type="EMBL" id="MFC1572185.1"/>
    </source>
</evidence>
<dbReference type="NCBIfam" id="NF005292">
    <property type="entry name" value="PRK06815.1"/>
    <property type="match status" value="1"/>
</dbReference>
<keyword evidence="6" id="KW-1185">Reference proteome</keyword>